<dbReference type="Pfam" id="PF00153">
    <property type="entry name" value="Mito_carr"/>
    <property type="match status" value="3"/>
</dbReference>
<comment type="subcellular location">
    <subcellularLocation>
        <location evidence="1">Mitochondrion inner membrane</location>
        <topology evidence="1">Multi-pass membrane protein</topology>
    </subcellularLocation>
</comment>
<comment type="catalytic activity">
    <reaction evidence="13">
        <text>phosphate(in) = phosphate(out)</text>
        <dbReference type="Rhea" id="RHEA:32823"/>
        <dbReference type="ChEBI" id="CHEBI:43474"/>
    </reaction>
</comment>
<accession>A0A8C1H9K2</accession>
<dbReference type="InterPro" id="IPR050391">
    <property type="entry name" value="Mito_Metabolite_Transporter"/>
</dbReference>
<evidence type="ECO:0000256" key="21">
    <source>
        <dbReference type="ARBA" id="ARBA00050909"/>
    </source>
</evidence>
<dbReference type="GO" id="GO:0055085">
    <property type="term" value="P:transmembrane transport"/>
    <property type="evidence" value="ECO:0007669"/>
    <property type="project" value="InterPro"/>
</dbReference>
<evidence type="ECO:0000256" key="10">
    <source>
        <dbReference type="ARBA" id="ARBA00024167"/>
    </source>
</evidence>
<comment type="catalytic activity">
    <reaction evidence="18">
        <text>a long-chain fatty acid(out) = a long-chain fatty acid(in)</text>
        <dbReference type="Rhea" id="RHEA:39283"/>
        <dbReference type="ChEBI" id="CHEBI:57560"/>
    </reaction>
</comment>
<evidence type="ECO:0000256" key="26">
    <source>
        <dbReference type="PROSITE-ProRule" id="PRU00282"/>
    </source>
</evidence>
<dbReference type="AlphaFoldDB" id="A0A8C1H9K2"/>
<comment type="function">
    <text evidence="24">Antiporter that exports dicarboxylate intermediates of the Krebs cycle in exchange for phosphate plus a proton across the inner membrane of mitochondria, a process driven by mitochondrial motive force with an overall impact on glycolysis, glutaminolysis and glutathione-dependent redox balance. Continuous export of oxaloacetate and related four-carbon dicarboxylates from mitochondrial matrix into the cytosol negatively regulates the oxidation of acetyl-CoA substrates via the Krebs cycle, lowering the ATP/ADP ratio and reactive oxygen species (ROS) production. May mediate inducible proton entry into the mitochondrial matrix affecting ATP turnover as a protection mechanism against oxidative stress. The proton currents are most likely associated with fatty acid flipping across the inner membrane of mitochondria in a metabolic process regulated by free fatty acids and purine nucleotides.</text>
</comment>
<keyword evidence="4 26" id="KW-0812">Transmembrane</keyword>
<evidence type="ECO:0000256" key="24">
    <source>
        <dbReference type="ARBA" id="ARBA00054589"/>
    </source>
</evidence>
<comment type="catalytic activity">
    <reaction evidence="20">
        <text>oxaloacetate(out) + phosphate(in) + H(+)(in) = oxaloacetate(in) + phosphate(out) + H(+)(out)</text>
        <dbReference type="Rhea" id="RHEA:73303"/>
        <dbReference type="ChEBI" id="CHEBI:15378"/>
        <dbReference type="ChEBI" id="CHEBI:16452"/>
        <dbReference type="ChEBI" id="CHEBI:43474"/>
    </reaction>
</comment>
<comment type="catalytic activity">
    <reaction evidence="19">
        <text>(S)-malate(out) + phosphate(in) + H(+)(in) = (S)-malate(in) + phosphate(out) + H(+)(out)</text>
        <dbReference type="Rhea" id="RHEA:73299"/>
        <dbReference type="ChEBI" id="CHEBI:15378"/>
        <dbReference type="ChEBI" id="CHEBI:15589"/>
        <dbReference type="ChEBI" id="CHEBI:43474"/>
    </reaction>
</comment>
<feature type="transmembrane region" description="Helical" evidence="28">
    <location>
        <begin position="372"/>
        <end position="395"/>
    </location>
</feature>
<keyword evidence="30" id="KW-1185">Reference proteome</keyword>
<keyword evidence="7 28" id="KW-1133">Transmembrane helix</keyword>
<reference evidence="29" key="1">
    <citation type="submission" date="2025-08" db="UniProtKB">
        <authorList>
            <consortium name="Ensembl"/>
        </authorList>
    </citation>
    <scope>IDENTIFICATION</scope>
</reference>
<comment type="catalytic activity">
    <reaction evidence="23">
        <text>L-aspartate(out) + phosphate(in) + H(+)(in) = L-aspartate(in) + phosphate(out) + H(+)(out)</text>
        <dbReference type="Rhea" id="RHEA:73307"/>
        <dbReference type="ChEBI" id="CHEBI:15378"/>
        <dbReference type="ChEBI" id="CHEBI:29991"/>
        <dbReference type="ChEBI" id="CHEBI:43474"/>
    </reaction>
</comment>
<evidence type="ECO:0000256" key="18">
    <source>
        <dbReference type="ARBA" id="ARBA00044461"/>
    </source>
</evidence>
<evidence type="ECO:0000256" key="22">
    <source>
        <dbReference type="ARBA" id="ARBA00051520"/>
    </source>
</evidence>
<keyword evidence="8" id="KW-0496">Mitochondrion</keyword>
<evidence type="ECO:0000256" key="17">
    <source>
        <dbReference type="ARBA" id="ARBA00042647"/>
    </source>
</evidence>
<dbReference type="PRINTS" id="PR00784">
    <property type="entry name" value="MTUNCOUPLING"/>
</dbReference>
<dbReference type="Proteomes" id="UP001108240">
    <property type="component" value="Unplaced"/>
</dbReference>
<evidence type="ECO:0000256" key="7">
    <source>
        <dbReference type="ARBA" id="ARBA00022989"/>
    </source>
</evidence>
<dbReference type="InterPro" id="IPR023395">
    <property type="entry name" value="MCP_dom_sf"/>
</dbReference>
<name>A0A8C1H9K2_CYPCA</name>
<evidence type="ECO:0000256" key="4">
    <source>
        <dbReference type="ARBA" id="ARBA00022692"/>
    </source>
</evidence>
<evidence type="ECO:0000256" key="13">
    <source>
        <dbReference type="ARBA" id="ARBA00036616"/>
    </source>
</evidence>
<evidence type="ECO:0000256" key="28">
    <source>
        <dbReference type="SAM" id="Phobius"/>
    </source>
</evidence>
<dbReference type="PANTHER" id="PTHR45618">
    <property type="entry name" value="MITOCHONDRIAL DICARBOXYLATE CARRIER-RELATED"/>
    <property type="match status" value="1"/>
</dbReference>
<dbReference type="Gene3D" id="1.50.40.10">
    <property type="entry name" value="Mitochondrial carrier domain"/>
    <property type="match status" value="1"/>
</dbReference>
<keyword evidence="5" id="KW-0677">Repeat</keyword>
<evidence type="ECO:0000256" key="9">
    <source>
        <dbReference type="ARBA" id="ARBA00023136"/>
    </source>
</evidence>
<evidence type="ECO:0000256" key="3">
    <source>
        <dbReference type="ARBA" id="ARBA00022448"/>
    </source>
</evidence>
<evidence type="ECO:0000256" key="11">
    <source>
        <dbReference type="ARBA" id="ARBA00024169"/>
    </source>
</evidence>
<comment type="catalytic activity">
    <reaction evidence="22">
        <text>malonate(out) + phosphate(in) + H(+)(in) = malonate(in) + phosphate(out) + H(+)(out)</text>
        <dbReference type="Rhea" id="RHEA:73387"/>
        <dbReference type="ChEBI" id="CHEBI:15378"/>
        <dbReference type="ChEBI" id="CHEBI:15792"/>
        <dbReference type="ChEBI" id="CHEBI:43474"/>
    </reaction>
</comment>
<evidence type="ECO:0000256" key="1">
    <source>
        <dbReference type="ARBA" id="ARBA00004448"/>
    </source>
</evidence>
<organism evidence="29 30">
    <name type="scientific">Cyprinus carpio carpio</name>
    <dbReference type="NCBI Taxonomy" id="630221"/>
    <lineage>
        <taxon>Eukaryota</taxon>
        <taxon>Metazoa</taxon>
        <taxon>Chordata</taxon>
        <taxon>Craniata</taxon>
        <taxon>Vertebrata</taxon>
        <taxon>Euteleostomi</taxon>
        <taxon>Actinopterygii</taxon>
        <taxon>Neopterygii</taxon>
        <taxon>Teleostei</taxon>
        <taxon>Ostariophysi</taxon>
        <taxon>Cypriniformes</taxon>
        <taxon>Cyprinidae</taxon>
        <taxon>Cyprininae</taxon>
        <taxon>Cyprinus</taxon>
    </lineage>
</organism>
<evidence type="ECO:0000256" key="19">
    <source>
        <dbReference type="ARBA" id="ARBA00050147"/>
    </source>
</evidence>
<feature type="repeat" description="Solcar" evidence="26">
    <location>
        <begin position="316"/>
        <end position="401"/>
    </location>
</feature>
<evidence type="ECO:0000256" key="12">
    <source>
        <dbReference type="ARBA" id="ARBA00035830"/>
    </source>
</evidence>
<dbReference type="OMA" id="ANMAKYR"/>
<dbReference type="GeneTree" id="ENSGT00940000160382"/>
<evidence type="ECO:0000256" key="20">
    <source>
        <dbReference type="ARBA" id="ARBA00050345"/>
    </source>
</evidence>
<comment type="catalytic activity">
    <reaction evidence="12">
        <text>L-aspartate(out) = L-aspartate(in)</text>
        <dbReference type="Rhea" id="RHEA:66332"/>
        <dbReference type="ChEBI" id="CHEBI:29991"/>
    </reaction>
</comment>
<evidence type="ECO:0000256" key="5">
    <source>
        <dbReference type="ARBA" id="ARBA00022737"/>
    </source>
</evidence>
<evidence type="ECO:0000256" key="16">
    <source>
        <dbReference type="ARBA" id="ARBA00042368"/>
    </source>
</evidence>
<dbReference type="PROSITE" id="PS50920">
    <property type="entry name" value="SOLCAR"/>
    <property type="match status" value="3"/>
</dbReference>
<evidence type="ECO:0000256" key="25">
    <source>
        <dbReference type="ARBA" id="ARBA00074760"/>
    </source>
</evidence>
<comment type="catalytic activity">
    <reaction evidence="14">
        <text>(S)-malate(out) = (S)-malate(in)</text>
        <dbReference type="Rhea" id="RHEA:74555"/>
        <dbReference type="ChEBI" id="CHEBI:15589"/>
    </reaction>
</comment>
<comment type="catalytic activity">
    <reaction evidence="10">
        <text>chloride(in) = chloride(out)</text>
        <dbReference type="Rhea" id="RHEA:29823"/>
        <dbReference type="ChEBI" id="CHEBI:17996"/>
    </reaction>
</comment>
<feature type="transmembrane region" description="Helical" evidence="28">
    <location>
        <begin position="20"/>
        <end position="44"/>
    </location>
</feature>
<evidence type="ECO:0000256" key="23">
    <source>
        <dbReference type="ARBA" id="ARBA00052608"/>
    </source>
</evidence>
<comment type="subunit">
    <text evidence="15">Homotetramer. Adopts an asymmetrical dimer of dimers functional form.</text>
</comment>
<dbReference type="Ensembl" id="ENSCCRT00000036933.2">
    <property type="protein sequence ID" value="ENSCCRP00000034074.2"/>
    <property type="gene ID" value="ENSCCRG00000054275.1"/>
</dbReference>
<reference evidence="29" key="2">
    <citation type="submission" date="2025-09" db="UniProtKB">
        <authorList>
            <consortium name="Ensembl"/>
        </authorList>
    </citation>
    <scope>IDENTIFICATION</scope>
</reference>
<evidence type="ECO:0000256" key="14">
    <source>
        <dbReference type="ARBA" id="ARBA00036759"/>
    </source>
</evidence>
<feature type="transmembrane region" description="Helical" evidence="28">
    <location>
        <begin position="318"/>
        <end position="339"/>
    </location>
</feature>
<evidence type="ECO:0000313" key="30">
    <source>
        <dbReference type="Proteomes" id="UP001108240"/>
    </source>
</evidence>
<keyword evidence="3 27" id="KW-0813">Transport</keyword>
<evidence type="ECO:0000256" key="15">
    <source>
        <dbReference type="ARBA" id="ARBA00038614"/>
    </source>
</evidence>
<dbReference type="SUPFAM" id="SSF103506">
    <property type="entry name" value="Mitochondrial carrier"/>
    <property type="match status" value="1"/>
</dbReference>
<proteinExistence type="inferred from homology"/>
<evidence type="ECO:0000256" key="8">
    <source>
        <dbReference type="ARBA" id="ARBA00023128"/>
    </source>
</evidence>
<evidence type="ECO:0000256" key="6">
    <source>
        <dbReference type="ARBA" id="ARBA00022792"/>
    </source>
</evidence>
<dbReference type="InterPro" id="IPR002067">
    <property type="entry name" value="MCP"/>
</dbReference>
<keyword evidence="6" id="KW-0999">Mitochondrion inner membrane</keyword>
<comment type="catalytic activity">
    <reaction evidence="11">
        <text>H(+)(in) = H(+)(out)</text>
        <dbReference type="Rhea" id="RHEA:34979"/>
        <dbReference type="ChEBI" id="CHEBI:15378"/>
    </reaction>
</comment>
<comment type="catalytic activity">
    <reaction evidence="21">
        <text>sulfate(out) + phosphate(in) + H(+)(in) = sulfate(in) + phosphate(out) + H(+)(out)</text>
        <dbReference type="Rhea" id="RHEA:73391"/>
        <dbReference type="ChEBI" id="CHEBI:15378"/>
        <dbReference type="ChEBI" id="CHEBI:16189"/>
        <dbReference type="ChEBI" id="CHEBI:43474"/>
    </reaction>
</comment>
<feature type="repeat" description="Solcar" evidence="26">
    <location>
        <begin position="217"/>
        <end position="307"/>
    </location>
</feature>
<feature type="repeat" description="Solcar" evidence="26">
    <location>
        <begin position="119"/>
        <end position="209"/>
    </location>
</feature>
<evidence type="ECO:0000313" key="29">
    <source>
        <dbReference type="Ensembl" id="ENSCCRP00000034074.2"/>
    </source>
</evidence>
<evidence type="ECO:0000256" key="27">
    <source>
        <dbReference type="RuleBase" id="RU000488"/>
    </source>
</evidence>
<sequence>MHESFTDAVHVNVPVTDSSIFKWFSFVFTCYLTLVYLDVGCLCWRVDFVSASNLSQRNTSLSAGGKAPLGSRYIKKDRSVLVPPELQSSSCHSIRQRNPITAVSMVGLKPSDVPPPLGVKVLSAGTAACIADLVTFPLDTAKVRLQIQGEKAVTGAAKGIRYRGVFGTISTMVRTEGPRSLYNGLVAGLQRQMAFASIRIGLYDNVKSFYTRGKDNPNVGIRILAGCTTGALAVSMAQPTDVVKVRFQAQMNLQGVGRRYSGTMQAYRQIFQHEGLRGLWKGTLPNITRNALVNCTELVSYDLIKEAILKHKLMSDTLPCHFVSAFGAGFITTVIASPVDVVKTRYMNSPPGQYRSSLNCAWTMMTKEGPTAFYKGFVPSFLRLGSWNVVMFVSFEQLKRAMMMSRSRIEATT</sequence>
<comment type="similarity">
    <text evidence="2 27">Belongs to the mitochondrial carrier (TC 2.A.29) family.</text>
</comment>
<protein>
    <recommendedName>
        <fullName evidence="25">Dicarboxylate carrier UCP2</fullName>
    </recommendedName>
    <alternativeName>
        <fullName evidence="17">Mitochondrial uncoupling protein 2</fullName>
    </alternativeName>
    <alternativeName>
        <fullName evidence="16">Solute carrier family 25 member 8</fullName>
    </alternativeName>
</protein>
<evidence type="ECO:0000256" key="2">
    <source>
        <dbReference type="ARBA" id="ARBA00006375"/>
    </source>
</evidence>
<dbReference type="GO" id="GO:0005743">
    <property type="term" value="C:mitochondrial inner membrane"/>
    <property type="evidence" value="ECO:0007669"/>
    <property type="project" value="UniProtKB-SubCell"/>
</dbReference>
<dbReference type="InterPro" id="IPR018108">
    <property type="entry name" value="MCP_transmembrane"/>
</dbReference>
<dbReference type="FunFam" id="1.50.40.10:FF:000008">
    <property type="entry name" value="Mitochondrial uncoupling protein 2"/>
    <property type="match status" value="1"/>
</dbReference>
<keyword evidence="9 26" id="KW-0472">Membrane</keyword>